<dbReference type="InterPro" id="IPR011010">
    <property type="entry name" value="DNA_brk_join_enz"/>
</dbReference>
<evidence type="ECO:0000256" key="2">
    <source>
        <dbReference type="ARBA" id="ARBA00022908"/>
    </source>
</evidence>
<evidence type="ECO:0000256" key="4">
    <source>
        <dbReference type="ARBA" id="ARBA00023172"/>
    </source>
</evidence>
<dbReference type="InterPro" id="IPR044068">
    <property type="entry name" value="CB"/>
</dbReference>
<accession>A0A919S5I2</accession>
<dbReference type="GO" id="GO:0015074">
    <property type="term" value="P:DNA integration"/>
    <property type="evidence" value="ECO:0007669"/>
    <property type="project" value="UniProtKB-KW"/>
</dbReference>
<dbReference type="AlphaFoldDB" id="A0A919S5I2"/>
<comment type="caution">
    <text evidence="8">The sequence shown here is derived from an EMBL/GenBank/DDBJ whole genome shotgun (WGS) entry which is preliminary data.</text>
</comment>
<dbReference type="Pfam" id="PF13495">
    <property type="entry name" value="Phage_int_SAM_4"/>
    <property type="match status" value="1"/>
</dbReference>
<dbReference type="Gene3D" id="1.10.150.130">
    <property type="match status" value="1"/>
</dbReference>
<dbReference type="Proteomes" id="UP000681340">
    <property type="component" value="Unassembled WGS sequence"/>
</dbReference>
<dbReference type="InterPro" id="IPR050090">
    <property type="entry name" value="Tyrosine_recombinase_XerCD"/>
</dbReference>
<keyword evidence="3 5" id="KW-0238">DNA-binding</keyword>
<evidence type="ECO:0000313" key="9">
    <source>
        <dbReference type="Proteomes" id="UP000681340"/>
    </source>
</evidence>
<evidence type="ECO:0000313" key="8">
    <source>
        <dbReference type="EMBL" id="GIM64581.1"/>
    </source>
</evidence>
<organism evidence="8 9">
    <name type="scientific">Actinoplanes auranticolor</name>
    <dbReference type="NCBI Taxonomy" id="47988"/>
    <lineage>
        <taxon>Bacteria</taxon>
        <taxon>Bacillati</taxon>
        <taxon>Actinomycetota</taxon>
        <taxon>Actinomycetes</taxon>
        <taxon>Micromonosporales</taxon>
        <taxon>Micromonosporaceae</taxon>
        <taxon>Actinoplanes</taxon>
    </lineage>
</organism>
<dbReference type="EMBL" id="BOQL01000013">
    <property type="protein sequence ID" value="GIM64581.1"/>
    <property type="molecule type" value="Genomic_DNA"/>
</dbReference>
<comment type="similarity">
    <text evidence="1">Belongs to the 'phage' integrase family.</text>
</comment>
<dbReference type="InterPro" id="IPR002104">
    <property type="entry name" value="Integrase_catalytic"/>
</dbReference>
<proteinExistence type="inferred from homology"/>
<evidence type="ECO:0000256" key="5">
    <source>
        <dbReference type="PROSITE-ProRule" id="PRU01248"/>
    </source>
</evidence>
<evidence type="ECO:0000259" key="7">
    <source>
        <dbReference type="PROSITE" id="PS51900"/>
    </source>
</evidence>
<dbReference type="PROSITE" id="PS51900">
    <property type="entry name" value="CB"/>
    <property type="match status" value="1"/>
</dbReference>
<dbReference type="Pfam" id="PF00589">
    <property type="entry name" value="Phage_integrase"/>
    <property type="match status" value="1"/>
</dbReference>
<reference evidence="8" key="1">
    <citation type="submission" date="2021-03" db="EMBL/GenBank/DDBJ databases">
        <title>Whole genome shotgun sequence of Actinoplanes auranticolor NBRC 12245.</title>
        <authorList>
            <person name="Komaki H."/>
            <person name="Tamura T."/>
        </authorList>
    </citation>
    <scope>NUCLEOTIDE SEQUENCE</scope>
    <source>
        <strain evidence="8">NBRC 12245</strain>
    </source>
</reference>
<name>A0A919S5I2_9ACTN</name>
<keyword evidence="9" id="KW-1185">Reference proteome</keyword>
<dbReference type="SUPFAM" id="SSF56349">
    <property type="entry name" value="DNA breaking-rejoining enzymes"/>
    <property type="match status" value="1"/>
</dbReference>
<dbReference type="RefSeq" id="WP_212987238.1">
    <property type="nucleotide sequence ID" value="NZ_BAABEA010000038.1"/>
</dbReference>
<keyword evidence="2" id="KW-0229">DNA integration</keyword>
<dbReference type="PANTHER" id="PTHR30349">
    <property type="entry name" value="PHAGE INTEGRASE-RELATED"/>
    <property type="match status" value="1"/>
</dbReference>
<evidence type="ECO:0000256" key="1">
    <source>
        <dbReference type="ARBA" id="ARBA00008857"/>
    </source>
</evidence>
<feature type="domain" description="Core-binding (CB)" evidence="7">
    <location>
        <begin position="14"/>
        <end position="105"/>
    </location>
</feature>
<evidence type="ECO:0008006" key="10">
    <source>
        <dbReference type="Google" id="ProtNLM"/>
    </source>
</evidence>
<dbReference type="GO" id="GO:0006310">
    <property type="term" value="P:DNA recombination"/>
    <property type="evidence" value="ECO:0007669"/>
    <property type="project" value="UniProtKB-KW"/>
</dbReference>
<dbReference type="Gene3D" id="1.10.443.10">
    <property type="entry name" value="Intergrase catalytic core"/>
    <property type="match status" value="1"/>
</dbReference>
<protein>
    <recommendedName>
        <fullName evidence="10">Site-specific recombinase XerD</fullName>
    </recommendedName>
</protein>
<gene>
    <name evidence="8" type="ORF">Aau02nite_11340</name>
</gene>
<dbReference type="InterPro" id="IPR013762">
    <property type="entry name" value="Integrase-like_cat_sf"/>
</dbReference>
<dbReference type="PANTHER" id="PTHR30349:SF41">
    <property type="entry name" value="INTEGRASE_RECOMBINASE PROTEIN MJ0367-RELATED"/>
    <property type="match status" value="1"/>
</dbReference>
<dbReference type="InterPro" id="IPR010998">
    <property type="entry name" value="Integrase_recombinase_N"/>
</dbReference>
<dbReference type="GO" id="GO:0003677">
    <property type="term" value="F:DNA binding"/>
    <property type="evidence" value="ECO:0007669"/>
    <property type="project" value="UniProtKB-UniRule"/>
</dbReference>
<sequence length="317" mass="35876">MTFDLDAMTTGLPQGWVGFLRDWHRSLRSANHPATTRYNYLLAAVQLARFLAVQPSHDRDSACATPVDVTRHDLEAFQAWMVETRSASTAMNKYKALQQFFRWLMVDEEEIDESPMLRLRQPRTATTLIPVISDQDTTTILDTCRGKDFLPLRDTAIIRLLCNTGARLSEVANLRLDDVDLALDTIRYHGKGAKDRRVRFGPKTGRAISRYLRARREHLGADLPHLWLAARGACPLQANGIKIMLRRRGEAAGIDNVHAHRWRHTYAHQWKLAGGDTGDLMLVMGWTSDDMPRHYGAAAAADRAQQIQARLRIGDDV</sequence>
<evidence type="ECO:0000259" key="6">
    <source>
        <dbReference type="PROSITE" id="PS51898"/>
    </source>
</evidence>
<evidence type="ECO:0000256" key="3">
    <source>
        <dbReference type="ARBA" id="ARBA00023125"/>
    </source>
</evidence>
<keyword evidence="4" id="KW-0233">DNA recombination</keyword>
<dbReference type="InterPro" id="IPR004107">
    <property type="entry name" value="Integrase_SAM-like_N"/>
</dbReference>
<dbReference type="PROSITE" id="PS51898">
    <property type="entry name" value="TYR_RECOMBINASE"/>
    <property type="match status" value="1"/>
</dbReference>
<feature type="domain" description="Tyr recombinase" evidence="6">
    <location>
        <begin position="127"/>
        <end position="308"/>
    </location>
</feature>
<dbReference type="CDD" id="cd00397">
    <property type="entry name" value="DNA_BRE_C"/>
    <property type="match status" value="1"/>
</dbReference>